<dbReference type="Pfam" id="PF02826">
    <property type="entry name" value="2-Hacid_dh_C"/>
    <property type="match status" value="1"/>
</dbReference>
<dbReference type="FunFam" id="3.40.50.720:FF:000203">
    <property type="entry name" value="D-3-phosphoglycerate dehydrogenase (SerA)"/>
    <property type="match status" value="1"/>
</dbReference>
<organism evidence="7 8">
    <name type="scientific">Agreia bicolorata</name>
    <dbReference type="NCBI Taxonomy" id="110935"/>
    <lineage>
        <taxon>Bacteria</taxon>
        <taxon>Bacillati</taxon>
        <taxon>Actinomycetota</taxon>
        <taxon>Actinomycetes</taxon>
        <taxon>Micrococcales</taxon>
        <taxon>Microbacteriaceae</taxon>
        <taxon>Agreia</taxon>
    </lineage>
</organism>
<dbReference type="PANTHER" id="PTHR42789">
    <property type="entry name" value="D-ISOMER SPECIFIC 2-HYDROXYACID DEHYDROGENASE FAMILY PROTEIN (AFU_ORTHOLOGUE AFUA_6G10090)"/>
    <property type="match status" value="1"/>
</dbReference>
<proteinExistence type="inferred from homology"/>
<protein>
    <submittedName>
        <fullName evidence="7">D-3-phosphoglycerate dehydrogenase</fullName>
    </submittedName>
</protein>
<evidence type="ECO:0000256" key="4">
    <source>
        <dbReference type="RuleBase" id="RU003719"/>
    </source>
</evidence>
<dbReference type="Pfam" id="PF00389">
    <property type="entry name" value="2-Hacid_dh"/>
    <property type="match status" value="1"/>
</dbReference>
<evidence type="ECO:0000259" key="5">
    <source>
        <dbReference type="Pfam" id="PF00389"/>
    </source>
</evidence>
<sequence>MASPSSIGSGRTVIVGPVRYAELCTAGRELLLEHGFTLVENERSVPWTADDLAALLPTAAASVCGVEVFDRDALALAPELRIISRLGVGLDNIDLAEARARGIDVVNAPGGNAAAVAELALGLLLSVYRQIPAMNSGIRTGTWDRFVGAEISGKSIGLIGFGAVSRLLARRLAGFDVDIVAYDPFGDENEADRLGVRLVSLEDAVSNVDVVSVHAPHVESTHHLVDAELLASMRPGTVLLNTSRGGLVDESALTDALESGHIAGAGLDVFEVEPVKSDNPLLAFPNVIATTHAAADSLEAYHRIGLSTAQAIVDVFSGRRPQALAN</sequence>
<dbReference type="InterPro" id="IPR029753">
    <property type="entry name" value="D-isomer_DH_CS"/>
</dbReference>
<gene>
    <name evidence="7" type="ORF">SAMN06295879_2406</name>
</gene>
<dbReference type="Proteomes" id="UP000189735">
    <property type="component" value="Unassembled WGS sequence"/>
</dbReference>
<feature type="domain" description="D-isomer specific 2-hydroxyacid dehydrogenase catalytic" evidence="5">
    <location>
        <begin position="23"/>
        <end position="324"/>
    </location>
</feature>
<dbReference type="InterPro" id="IPR006140">
    <property type="entry name" value="D-isomer_DH_NAD-bd"/>
</dbReference>
<comment type="similarity">
    <text evidence="1 4">Belongs to the D-isomer specific 2-hydroxyacid dehydrogenase family.</text>
</comment>
<accession>A0A1T4Y765</accession>
<evidence type="ECO:0000313" key="7">
    <source>
        <dbReference type="EMBL" id="SKA97629.1"/>
    </source>
</evidence>
<dbReference type="SUPFAM" id="SSF52283">
    <property type="entry name" value="Formate/glycerate dehydrogenase catalytic domain-like"/>
    <property type="match status" value="1"/>
</dbReference>
<dbReference type="PROSITE" id="PS00671">
    <property type="entry name" value="D_2_HYDROXYACID_DH_3"/>
    <property type="match status" value="1"/>
</dbReference>
<dbReference type="RefSeq" id="WP_078714619.1">
    <property type="nucleotide sequence ID" value="NZ_FUYG01000006.1"/>
</dbReference>
<dbReference type="CDD" id="cd12172">
    <property type="entry name" value="PGDH_like_2"/>
    <property type="match status" value="1"/>
</dbReference>
<evidence type="ECO:0000256" key="1">
    <source>
        <dbReference type="ARBA" id="ARBA00005854"/>
    </source>
</evidence>
<dbReference type="InterPro" id="IPR050857">
    <property type="entry name" value="D-2-hydroxyacid_DH"/>
</dbReference>
<evidence type="ECO:0000256" key="2">
    <source>
        <dbReference type="ARBA" id="ARBA00023002"/>
    </source>
</evidence>
<evidence type="ECO:0000313" key="8">
    <source>
        <dbReference type="Proteomes" id="UP000189735"/>
    </source>
</evidence>
<name>A0A1T4Y765_9MICO</name>
<keyword evidence="2 4" id="KW-0560">Oxidoreductase</keyword>
<evidence type="ECO:0000256" key="3">
    <source>
        <dbReference type="ARBA" id="ARBA00023027"/>
    </source>
</evidence>
<feature type="domain" description="D-isomer specific 2-hydroxyacid dehydrogenase NAD-binding" evidence="6">
    <location>
        <begin position="121"/>
        <end position="294"/>
    </location>
</feature>
<keyword evidence="3" id="KW-0520">NAD</keyword>
<dbReference type="EMBL" id="FUYG01000006">
    <property type="protein sequence ID" value="SKA97629.1"/>
    <property type="molecule type" value="Genomic_DNA"/>
</dbReference>
<dbReference type="InterPro" id="IPR006139">
    <property type="entry name" value="D-isomer_2_OHA_DH_cat_dom"/>
</dbReference>
<dbReference type="Gene3D" id="3.40.50.720">
    <property type="entry name" value="NAD(P)-binding Rossmann-like Domain"/>
    <property type="match status" value="2"/>
</dbReference>
<reference evidence="8" key="1">
    <citation type="submission" date="2017-02" db="EMBL/GenBank/DDBJ databases">
        <authorList>
            <person name="Varghese N."/>
            <person name="Submissions S."/>
        </authorList>
    </citation>
    <scope>NUCLEOTIDE SEQUENCE [LARGE SCALE GENOMIC DNA]</scope>
    <source>
        <strain evidence="8">VKM Ac-2052</strain>
    </source>
</reference>
<dbReference type="GO" id="GO:0051287">
    <property type="term" value="F:NAD binding"/>
    <property type="evidence" value="ECO:0007669"/>
    <property type="project" value="InterPro"/>
</dbReference>
<evidence type="ECO:0000259" key="6">
    <source>
        <dbReference type="Pfam" id="PF02826"/>
    </source>
</evidence>
<dbReference type="SUPFAM" id="SSF51735">
    <property type="entry name" value="NAD(P)-binding Rossmann-fold domains"/>
    <property type="match status" value="1"/>
</dbReference>
<dbReference type="GO" id="GO:0016616">
    <property type="term" value="F:oxidoreductase activity, acting on the CH-OH group of donors, NAD or NADP as acceptor"/>
    <property type="evidence" value="ECO:0007669"/>
    <property type="project" value="InterPro"/>
</dbReference>
<dbReference type="PANTHER" id="PTHR42789:SF1">
    <property type="entry name" value="D-ISOMER SPECIFIC 2-HYDROXYACID DEHYDROGENASE FAMILY PROTEIN (AFU_ORTHOLOGUE AFUA_6G10090)"/>
    <property type="match status" value="1"/>
</dbReference>
<dbReference type="InterPro" id="IPR036291">
    <property type="entry name" value="NAD(P)-bd_dom_sf"/>
</dbReference>
<dbReference type="AlphaFoldDB" id="A0A1T4Y765"/>